<comment type="caution">
    <text evidence="1">The sequence shown here is derived from an EMBL/GenBank/DDBJ whole genome shotgun (WGS) entry which is preliminary data.</text>
</comment>
<accession>A0A0V8GFG1</accession>
<evidence type="ECO:0000313" key="5">
    <source>
        <dbReference type="Proteomes" id="UP000072605"/>
    </source>
</evidence>
<proteinExistence type="predicted"/>
<dbReference type="AlphaFoldDB" id="A0A0V8GFG1"/>
<dbReference type="Proteomes" id="UP001387110">
    <property type="component" value="Unassembled WGS sequence"/>
</dbReference>
<evidence type="ECO:0000313" key="4">
    <source>
        <dbReference type="Proteomes" id="UP000053797"/>
    </source>
</evidence>
<dbReference type="EMBL" id="LNQL01000002">
    <property type="protein sequence ID" value="KSU49033.1"/>
    <property type="molecule type" value="Genomic_DNA"/>
</dbReference>
<evidence type="ECO:0000313" key="3">
    <source>
        <dbReference type="EMBL" id="MEI4462266.1"/>
    </source>
</evidence>
<dbReference type="Proteomes" id="UP000072605">
    <property type="component" value="Unassembled WGS sequence"/>
</dbReference>
<name>A0A0V8GFG1_9BACL</name>
<sequence length="113" mass="12552">MSKRPARNWVAFGATLTLVTFYGLKALRQGTKSDSSNGHQRRNSYSTIVTNVQDLTQEGKNLVETAKASGMHFKEEVMQSVSEYQTEVQASLTKIQSLADEAKQEADQLSPQK</sequence>
<dbReference type="EMBL" id="JBAWKY010000002">
    <property type="protein sequence ID" value="MEI4462266.1"/>
    <property type="molecule type" value="Genomic_DNA"/>
</dbReference>
<evidence type="ECO:0000313" key="6">
    <source>
        <dbReference type="Proteomes" id="UP001387110"/>
    </source>
</evidence>
<protein>
    <submittedName>
        <fullName evidence="1">Uncharacterized protein</fullName>
    </submittedName>
</protein>
<evidence type="ECO:0000313" key="2">
    <source>
        <dbReference type="EMBL" id="KTR25565.1"/>
    </source>
</evidence>
<dbReference type="GeneID" id="90835869"/>
<gene>
    <name evidence="1" type="ORF">AS033_06555</name>
    <name evidence="2" type="ORF">RSA11_14745</name>
    <name evidence="3" type="ORF">SZL87_07530</name>
</gene>
<keyword evidence="6" id="KW-1185">Reference proteome</keyword>
<dbReference type="OrthoDB" id="2353411at2"/>
<reference evidence="2 5" key="2">
    <citation type="journal article" date="2016" name="Front. Microbiol.">
        <title>Genomic Resource of Rice Seed Associated Bacteria.</title>
        <authorList>
            <person name="Midha S."/>
            <person name="Bansal K."/>
            <person name="Sharma S."/>
            <person name="Kumar N."/>
            <person name="Patil P.P."/>
            <person name="Chaudhry V."/>
            <person name="Patil P.B."/>
        </authorList>
    </citation>
    <scope>NUCLEOTIDE SEQUENCE [LARGE SCALE GENOMIC DNA]</scope>
    <source>
        <strain evidence="2 5">RSA11</strain>
    </source>
</reference>
<evidence type="ECO:0000313" key="1">
    <source>
        <dbReference type="EMBL" id="KSU49033.1"/>
    </source>
</evidence>
<dbReference type="RefSeq" id="WP_023467345.1">
    <property type="nucleotide sequence ID" value="NZ_FMYN01000002.1"/>
</dbReference>
<dbReference type="EMBL" id="LDQV01000035">
    <property type="protein sequence ID" value="KTR25565.1"/>
    <property type="molecule type" value="Genomic_DNA"/>
</dbReference>
<organism evidence="1 4">
    <name type="scientific">Exiguobacterium indicum</name>
    <dbReference type="NCBI Taxonomy" id="296995"/>
    <lineage>
        <taxon>Bacteria</taxon>
        <taxon>Bacillati</taxon>
        <taxon>Bacillota</taxon>
        <taxon>Bacilli</taxon>
        <taxon>Bacillales</taxon>
        <taxon>Bacillales Family XII. Incertae Sedis</taxon>
        <taxon>Exiguobacterium</taxon>
    </lineage>
</organism>
<reference evidence="3 6" key="3">
    <citation type="submission" date="2023-12" db="EMBL/GenBank/DDBJ databases">
        <authorList>
            <person name="Easwaran N."/>
            <person name="Lazarus H.P.S."/>
        </authorList>
    </citation>
    <scope>NUCLEOTIDE SEQUENCE [LARGE SCALE GENOMIC DNA]</scope>
    <source>
        <strain evidence="3 6">VIT-2023</strain>
    </source>
</reference>
<reference evidence="1 4" key="1">
    <citation type="journal article" date="2015" name="Int. J. Syst. Evol. Microbiol.">
        <title>Exiguobacterium enclense sp. nov., isolated from sediment.</title>
        <authorList>
            <person name="Dastager S.G."/>
            <person name="Mawlankar R."/>
            <person name="Sonalkar V.V."/>
            <person name="Thorat M.N."/>
            <person name="Mual P."/>
            <person name="Verma A."/>
            <person name="Krishnamurthi S."/>
            <person name="Tang S.K."/>
            <person name="Li W.J."/>
        </authorList>
    </citation>
    <scope>NUCLEOTIDE SEQUENCE [LARGE SCALE GENOMIC DNA]</scope>
    <source>
        <strain evidence="1 4">NIO-1109</strain>
    </source>
</reference>
<dbReference type="Proteomes" id="UP000053797">
    <property type="component" value="Unassembled WGS sequence"/>
</dbReference>